<dbReference type="SMART" id="SM00822">
    <property type="entry name" value="PKS_KR"/>
    <property type="match status" value="1"/>
</dbReference>
<evidence type="ECO:0000259" key="8">
    <source>
        <dbReference type="PROSITE" id="PS50075"/>
    </source>
</evidence>
<dbReference type="Pfam" id="PF16197">
    <property type="entry name" value="KAsynt_C_assoc"/>
    <property type="match status" value="1"/>
</dbReference>
<feature type="region of interest" description="Disordered" evidence="7">
    <location>
        <begin position="906"/>
        <end position="925"/>
    </location>
</feature>
<evidence type="ECO:0000256" key="2">
    <source>
        <dbReference type="ARBA" id="ARBA00022553"/>
    </source>
</evidence>
<dbReference type="InterPro" id="IPR014031">
    <property type="entry name" value="Ketoacyl_synth_C"/>
</dbReference>
<dbReference type="Pfam" id="PF21089">
    <property type="entry name" value="PKS_DH_N"/>
    <property type="match status" value="1"/>
</dbReference>
<dbReference type="InterPro" id="IPR020843">
    <property type="entry name" value="ER"/>
</dbReference>
<dbReference type="InterPro" id="IPR001227">
    <property type="entry name" value="Ac_transferase_dom_sf"/>
</dbReference>
<dbReference type="InterPro" id="IPR011032">
    <property type="entry name" value="GroES-like_sf"/>
</dbReference>
<dbReference type="InterPro" id="IPR013968">
    <property type="entry name" value="PKS_KR"/>
</dbReference>
<dbReference type="GO" id="GO:0004315">
    <property type="term" value="F:3-oxoacyl-[acyl-carrier-protein] synthase activity"/>
    <property type="evidence" value="ECO:0007669"/>
    <property type="project" value="InterPro"/>
</dbReference>
<dbReference type="InterPro" id="IPR049900">
    <property type="entry name" value="PKS_mFAS_DH"/>
</dbReference>
<feature type="region of interest" description="C-terminal hotdog fold" evidence="6">
    <location>
        <begin position="1073"/>
        <end position="1229"/>
    </location>
</feature>
<dbReference type="Pfam" id="PF00550">
    <property type="entry name" value="PP-binding"/>
    <property type="match status" value="1"/>
</dbReference>
<feature type="region of interest" description="N-terminal hotdog fold" evidence="6">
    <location>
        <begin position="918"/>
        <end position="1047"/>
    </location>
</feature>
<gene>
    <name evidence="11" type="ORF">PENVUL_c005G10214</name>
</gene>
<dbReference type="CDD" id="cd00833">
    <property type="entry name" value="PKS"/>
    <property type="match status" value="1"/>
</dbReference>
<feature type="compositionally biased region" description="Basic and acidic residues" evidence="7">
    <location>
        <begin position="908"/>
        <end position="917"/>
    </location>
</feature>
<evidence type="ECO:0000259" key="10">
    <source>
        <dbReference type="PROSITE" id="PS52019"/>
    </source>
</evidence>
<sequence length="2352" mass="254970">MILTPISSENGAGDDPIVVVGTACRLPGEATSLQALWDMMSNERTGHIPVPAERWDADAWYHPDPDRKGAITSKAGFFLKEDIAAFDAPFFSVTSKEAMGMDPAKRLLLEVSYEALENAGMPMERVAGSRTGVYVGCMTSDYEDMSTHDIYDLAHNAAAGVSEAMTANRVSWFFDFRGLSLTVDTACSSSLYALHLACQSLQLGETDMNLVAGVNVILYPNAMSQLTAMHMLSPEGISHSFDHRANGYGRGEGTGVVVLKRLSDALRDGDVIRAVIRASATNVDGRTPSVTMPSSEAQEDLIRTTYKQAGLPMSETSYVELHGTGTPVGDPIELSAIAATFGASRSQPVYVGSIKPNVGHTEGCAGIAGVLRAITSLENGEILPTAEIEKVNPRLTFEDWNLALPSKVLPWPATGTRRISVNSFGFGGANAHVIMDDAYHYLKEHGLTGFHATTLPKTDGLEEANGHASETAAKKLLVISSRDQQGLQRIAKQFGSLIKSQPSVAVSGLAHTLFNKRSFFDYRSFVAADTLQELSLRLERALPIFRRPTKLNGIVFVFTGQGAQWAGMGKELIDFPIFAESIIKSGAYLTSLGCLFDLRQELQNTYDSKIDSPEYSQPICSAVQIALVDLLRDWSITPRAVIGHSSGEIAASYAAGITTHEDAIKVAYFRGIYSLRVAESSRRGGMLAVGISAEEAQEYLKTVPKGSVVTACVNSPNSVTLSGNVDRVTELEKLISSEGKFARKLRVSTAYHSPHMQSVASECLAAMDRSGFSKPQKSSILMFSSVTGALVDPETVDTSYWIRNMCQSVLFSPALDALLTYSTNRRRNRRLPYKWNSILEIGPHSALKAPIVQTMEGVEKNLSALGNPILLNRVNREEGDTNPQTLVNLPPYPWNHENRYWHEASNTRSERLKKQPRSDLLGVPVPSQNPFEPQWKNYLRLRENPWISDHVITGTTLYPGAGMLIMVLEAAQQMVPKGTKIEGIEFIDVHFERGLVVPSEGAVETRLSINLSEGNDESHSFAIFSVTGNSSWTKHCYGYFSIQKSSDRVQSESATLDWERRLGQVHAVKKVASQTVNIDKLYQDLHKVGMEYGDTFRNLTSLAATPDASQCYGTVKIPDTKSVMPFEFEYPHIIHPATLDAIFHLMVHVVSDGGTWTDAAVPYRLQRLFIATDQSHDAGTLFSGYASRHNKTDNGLLGADLVVSDESWQSPKIIVDGLLMKKVTGAGSSSSDVGENEIAKRCTILTWELDPTSFVHSPDSSSLSIENVNTLQDWLRIECHKTPGLTVLIDGNALGLILTDELLPFISEASPYRALSQLTITGSNEETLDPWRKTITDVEADSQVTFHVSGEASGYPLDDTKFHLIITASSGHSAEASAAPWVPALRQEGRLLILSQEKPDLAAGKSLTNGFSYPKVQARSISLKTGTIVIIAVPREPYLNRGGVCLLLPRTYIDSHAASLEIELERSLLNRGISVRKAFADMANDLADQHIISLLDLGQPAGFLSCWTKDEFESFKTLLNTVKHLCWLSRAGQMLSPDEAGLSSAPTTGFLRVLRNELPQVTITHVDLTTSFNSSKAEAILNLWIPLSLNEADSADLEYAEFKGEFYIPRTVAAPSFDSEIALATGAAPAEPTSLGDAGHLQLGDEEGAALVWKLVPEPQANMSPEEVDIKVTNVSTTVGRSFNISSPQALWTQTTGIVSACGASVSELSPGDHVVVLGPSKCQNRVRVHWSKVHKVPVGVALDAAATTIWLYALALYILEHIVRLQDGENILICDGLTPLTQALISLSSTTGANIFTTVSSQADKRIVQSLGIPVNVIVDFNSTGVSSYLLHETGGRGIDALIAPAHIVTKDPSAFIADFGRIAIIGTGDDHGLPRSLGRRNLTYSLVQPAQILEEHPQTVTRLLRKRASLLNAVLPASKFTPDLQVFSVSQLSDAAERCGSSKEGGIVSVSFGDDALVPVLPPKPQTLELPADGTYVLAGGLGSLGLRIAKLMAQHGARHIVLLSRSGNNPKWDGEIAVVESIGASVEVFKCDVTKADEVEDAIKSLYLVGRRIRGVVQCAMVLQDSIFSTMTHDQWQKAFTPKVAGTWHLHNSLPTTIDFFILLSSVVSVIGNVSQANYAAGNAWMDAFAHYRRSLGKAAVSLNVGLVRDSDHTIDGTNMDSYLDRFSHMASVSTTLDELDIALLACMRGHTADGSPIPPQVVYGMTDVLRREGPVVDQWTRDRKFDHRVARLNSSTGAATGDGASGADVKAALGNAKSGPEAGQVVIDVFKRLLAPGLGVQPAAIGDDQPMFELGVDSFKAVEIRNHVFRELKSEISVFEILSSKPLEELSILIAMRSQLVTAEAKAA</sequence>
<dbReference type="Gene3D" id="1.10.1200.10">
    <property type="entry name" value="ACP-like"/>
    <property type="match status" value="1"/>
</dbReference>
<feature type="domain" description="Ketosynthase family 3 (KS3)" evidence="9">
    <location>
        <begin position="14"/>
        <end position="437"/>
    </location>
</feature>
<dbReference type="Gene3D" id="3.40.47.10">
    <property type="match status" value="1"/>
</dbReference>
<evidence type="ECO:0000256" key="5">
    <source>
        <dbReference type="ARBA" id="ARBA00023268"/>
    </source>
</evidence>
<dbReference type="InterPro" id="IPR050091">
    <property type="entry name" value="PKS_NRPS_Biosynth_Enz"/>
</dbReference>
<dbReference type="GO" id="GO:0006633">
    <property type="term" value="P:fatty acid biosynthetic process"/>
    <property type="evidence" value="ECO:0007669"/>
    <property type="project" value="InterPro"/>
</dbReference>
<dbReference type="Proteomes" id="UP000191518">
    <property type="component" value="Unassembled WGS sequence"/>
</dbReference>
<name>A0A1V6S7F8_9EURO</name>
<evidence type="ECO:0000313" key="12">
    <source>
        <dbReference type="Proteomes" id="UP000191518"/>
    </source>
</evidence>
<dbReference type="InterPro" id="IPR020807">
    <property type="entry name" value="PKS_DH"/>
</dbReference>
<evidence type="ECO:0000256" key="4">
    <source>
        <dbReference type="ARBA" id="ARBA00023002"/>
    </source>
</evidence>
<dbReference type="InterPro" id="IPR049551">
    <property type="entry name" value="PKS_DH_C"/>
</dbReference>
<evidence type="ECO:0000256" key="7">
    <source>
        <dbReference type="SAM" id="MobiDB-lite"/>
    </source>
</evidence>
<evidence type="ECO:0000256" key="6">
    <source>
        <dbReference type="PROSITE-ProRule" id="PRU01363"/>
    </source>
</evidence>
<dbReference type="Gene3D" id="3.40.366.10">
    <property type="entry name" value="Malonyl-Coenzyme A Acyl Carrier Protein, domain 2"/>
    <property type="match status" value="1"/>
</dbReference>
<reference evidence="12" key="1">
    <citation type="journal article" date="2017" name="Nat. Microbiol.">
        <title>Global analysis of biosynthetic gene clusters reveals vast potential of secondary metabolite production in Penicillium species.</title>
        <authorList>
            <person name="Nielsen J.C."/>
            <person name="Grijseels S."/>
            <person name="Prigent S."/>
            <person name="Ji B."/>
            <person name="Dainat J."/>
            <person name="Nielsen K.F."/>
            <person name="Frisvad J.C."/>
            <person name="Workman M."/>
            <person name="Nielsen J."/>
        </authorList>
    </citation>
    <scope>NUCLEOTIDE SEQUENCE [LARGE SCALE GENOMIC DNA]</scope>
    <source>
        <strain evidence="12">IBT 29486</strain>
    </source>
</reference>
<evidence type="ECO:0000256" key="1">
    <source>
        <dbReference type="ARBA" id="ARBA00022450"/>
    </source>
</evidence>
<dbReference type="PROSITE" id="PS50075">
    <property type="entry name" value="CARRIER"/>
    <property type="match status" value="1"/>
</dbReference>
<dbReference type="GO" id="GO:0016491">
    <property type="term" value="F:oxidoreductase activity"/>
    <property type="evidence" value="ECO:0007669"/>
    <property type="project" value="UniProtKB-KW"/>
</dbReference>
<dbReference type="InterPro" id="IPR009081">
    <property type="entry name" value="PP-bd_ACP"/>
</dbReference>
<feature type="active site" description="Proton donor; for dehydratase activity" evidence="6">
    <location>
        <position position="1140"/>
    </location>
</feature>
<feature type="domain" description="PKS/mFAS DH" evidence="10">
    <location>
        <begin position="918"/>
        <end position="1229"/>
    </location>
</feature>
<dbReference type="Pfam" id="PF00109">
    <property type="entry name" value="ketoacyl-synt"/>
    <property type="match status" value="1"/>
</dbReference>
<dbReference type="PROSITE" id="PS00606">
    <property type="entry name" value="KS3_1"/>
    <property type="match status" value="1"/>
</dbReference>
<keyword evidence="3" id="KW-0808">Transferase</keyword>
<dbReference type="InterPro" id="IPR018201">
    <property type="entry name" value="Ketoacyl_synth_AS"/>
</dbReference>
<dbReference type="Pfam" id="PF00698">
    <property type="entry name" value="Acyl_transf_1"/>
    <property type="match status" value="1"/>
</dbReference>
<dbReference type="SMART" id="SM00829">
    <property type="entry name" value="PKS_ER"/>
    <property type="match status" value="1"/>
</dbReference>
<dbReference type="GO" id="GO:0004312">
    <property type="term" value="F:fatty acid synthase activity"/>
    <property type="evidence" value="ECO:0007669"/>
    <property type="project" value="TreeGrafter"/>
</dbReference>
<dbReference type="Pfam" id="PF08659">
    <property type="entry name" value="KR"/>
    <property type="match status" value="1"/>
</dbReference>
<dbReference type="PANTHER" id="PTHR43775:SF29">
    <property type="entry name" value="ASPERFURANONE POLYKETIDE SYNTHASE AFOG-RELATED"/>
    <property type="match status" value="1"/>
</dbReference>
<dbReference type="SUPFAM" id="SSF53901">
    <property type="entry name" value="Thiolase-like"/>
    <property type="match status" value="1"/>
</dbReference>
<dbReference type="OrthoDB" id="329835at2759"/>
<dbReference type="GO" id="GO:1901336">
    <property type="term" value="P:lactone biosynthetic process"/>
    <property type="evidence" value="ECO:0007669"/>
    <property type="project" value="UniProtKB-ARBA"/>
</dbReference>
<organism evidence="11 12">
    <name type="scientific">Penicillium vulpinum</name>
    <dbReference type="NCBI Taxonomy" id="29845"/>
    <lineage>
        <taxon>Eukaryota</taxon>
        <taxon>Fungi</taxon>
        <taxon>Dikarya</taxon>
        <taxon>Ascomycota</taxon>
        <taxon>Pezizomycotina</taxon>
        <taxon>Eurotiomycetes</taxon>
        <taxon>Eurotiomycetidae</taxon>
        <taxon>Eurotiales</taxon>
        <taxon>Aspergillaceae</taxon>
        <taxon>Penicillium</taxon>
    </lineage>
</organism>
<dbReference type="InterPro" id="IPR057326">
    <property type="entry name" value="KR_dom"/>
</dbReference>
<dbReference type="Gene3D" id="3.40.50.720">
    <property type="entry name" value="NAD(P)-binding Rossmann-like Domain"/>
    <property type="match status" value="3"/>
</dbReference>
<keyword evidence="5" id="KW-0511">Multifunctional enzyme</keyword>
<dbReference type="InterPro" id="IPR016036">
    <property type="entry name" value="Malonyl_transacylase_ACP-bd"/>
</dbReference>
<dbReference type="SUPFAM" id="SSF50129">
    <property type="entry name" value="GroES-like"/>
    <property type="match status" value="1"/>
</dbReference>
<comment type="caution">
    <text evidence="11">The sequence shown here is derived from an EMBL/GenBank/DDBJ whole genome shotgun (WGS) entry which is preliminary data.</text>
</comment>
<evidence type="ECO:0000313" key="11">
    <source>
        <dbReference type="EMBL" id="OQE09796.1"/>
    </source>
</evidence>
<feature type="active site" description="Proton acceptor; for dehydratase activity" evidence="6">
    <location>
        <position position="950"/>
    </location>
</feature>
<dbReference type="PANTHER" id="PTHR43775">
    <property type="entry name" value="FATTY ACID SYNTHASE"/>
    <property type="match status" value="1"/>
</dbReference>
<dbReference type="Gene3D" id="3.10.129.110">
    <property type="entry name" value="Polyketide synthase dehydratase"/>
    <property type="match status" value="1"/>
</dbReference>
<keyword evidence="4" id="KW-0560">Oxidoreductase</keyword>
<dbReference type="InterPro" id="IPR032821">
    <property type="entry name" value="PKS_assoc"/>
</dbReference>
<dbReference type="InterPro" id="IPR036736">
    <property type="entry name" value="ACP-like_sf"/>
</dbReference>
<dbReference type="PROSITE" id="PS52004">
    <property type="entry name" value="KS3_2"/>
    <property type="match status" value="1"/>
</dbReference>
<dbReference type="InterPro" id="IPR049552">
    <property type="entry name" value="PKS_DH_N"/>
</dbReference>
<dbReference type="InterPro" id="IPR016035">
    <property type="entry name" value="Acyl_Trfase/lysoPLipase"/>
</dbReference>
<dbReference type="Pfam" id="PF02801">
    <property type="entry name" value="Ketoacyl-synt_C"/>
    <property type="match status" value="1"/>
</dbReference>
<dbReference type="SUPFAM" id="SSF52151">
    <property type="entry name" value="FabD/lysophospholipase-like"/>
    <property type="match status" value="1"/>
</dbReference>
<dbReference type="Gene3D" id="3.90.180.10">
    <property type="entry name" value="Medium-chain alcohol dehydrogenases, catalytic domain"/>
    <property type="match status" value="1"/>
</dbReference>
<dbReference type="PROSITE" id="PS52019">
    <property type="entry name" value="PKS_MFAS_DH"/>
    <property type="match status" value="1"/>
</dbReference>
<dbReference type="GO" id="GO:0044550">
    <property type="term" value="P:secondary metabolite biosynthetic process"/>
    <property type="evidence" value="ECO:0007669"/>
    <property type="project" value="TreeGrafter"/>
</dbReference>
<dbReference type="SMART" id="SM00825">
    <property type="entry name" value="PKS_KS"/>
    <property type="match status" value="1"/>
</dbReference>
<dbReference type="SUPFAM" id="SSF55048">
    <property type="entry name" value="Probable ACP-binding domain of malonyl-CoA ACP transacylase"/>
    <property type="match status" value="1"/>
</dbReference>
<proteinExistence type="predicted"/>
<feature type="domain" description="Carrier" evidence="8">
    <location>
        <begin position="2268"/>
        <end position="2342"/>
    </location>
</feature>
<evidence type="ECO:0000259" key="9">
    <source>
        <dbReference type="PROSITE" id="PS52004"/>
    </source>
</evidence>
<dbReference type="CDD" id="cd05195">
    <property type="entry name" value="enoyl_red"/>
    <property type="match status" value="1"/>
</dbReference>
<dbReference type="SUPFAM" id="SSF51735">
    <property type="entry name" value="NAD(P)-binding Rossmann-fold domains"/>
    <property type="match status" value="2"/>
</dbReference>
<keyword evidence="2" id="KW-0597">Phosphoprotein</keyword>
<dbReference type="InterPro" id="IPR020841">
    <property type="entry name" value="PKS_Beta-ketoAc_synthase_dom"/>
</dbReference>
<dbReference type="EMBL" id="MDYP01000005">
    <property type="protein sequence ID" value="OQE09796.1"/>
    <property type="molecule type" value="Genomic_DNA"/>
</dbReference>
<dbReference type="SUPFAM" id="SSF47336">
    <property type="entry name" value="ACP-like"/>
    <property type="match status" value="1"/>
</dbReference>
<dbReference type="InterPro" id="IPR042104">
    <property type="entry name" value="PKS_dehydratase_sf"/>
</dbReference>
<keyword evidence="1" id="KW-0596">Phosphopantetheine</keyword>
<dbReference type="InterPro" id="IPR016039">
    <property type="entry name" value="Thiolase-like"/>
</dbReference>
<dbReference type="Pfam" id="PF14765">
    <property type="entry name" value="PS-DH"/>
    <property type="match status" value="1"/>
</dbReference>
<dbReference type="InterPro" id="IPR014030">
    <property type="entry name" value="Ketoacyl_synth_N"/>
</dbReference>
<dbReference type="SMART" id="SM00827">
    <property type="entry name" value="PKS_AT"/>
    <property type="match status" value="1"/>
</dbReference>
<evidence type="ECO:0000256" key="3">
    <source>
        <dbReference type="ARBA" id="ARBA00022679"/>
    </source>
</evidence>
<keyword evidence="12" id="KW-1185">Reference proteome</keyword>
<dbReference type="InterPro" id="IPR014043">
    <property type="entry name" value="Acyl_transferase_dom"/>
</dbReference>
<protein>
    <submittedName>
        <fullName evidence="11">Uncharacterized protein</fullName>
    </submittedName>
</protein>
<dbReference type="InterPro" id="IPR036291">
    <property type="entry name" value="NAD(P)-bd_dom_sf"/>
</dbReference>
<dbReference type="STRING" id="29845.A0A1V6S7F8"/>
<accession>A0A1V6S7F8</accession>
<dbReference type="SMART" id="SM00826">
    <property type="entry name" value="PKS_DH"/>
    <property type="match status" value="1"/>
</dbReference>